<dbReference type="Pfam" id="PF03473">
    <property type="entry name" value="MOSC"/>
    <property type="match status" value="1"/>
</dbReference>
<feature type="domain" description="MOSC" evidence="2">
    <location>
        <begin position="166"/>
        <end position="314"/>
    </location>
</feature>
<dbReference type="GO" id="GO:0003824">
    <property type="term" value="F:catalytic activity"/>
    <property type="evidence" value="ECO:0007669"/>
    <property type="project" value="InterPro"/>
</dbReference>
<keyword evidence="1" id="KW-1133">Transmembrane helix</keyword>
<dbReference type="InterPro" id="IPR011037">
    <property type="entry name" value="Pyrv_Knase-like_insert_dom_sf"/>
</dbReference>
<keyword evidence="4" id="KW-1185">Reference proteome</keyword>
<sequence length="314" mass="35867">MPALSKIITVESVLAAATVGILTTVAVYWYQRRKKNRLPTEWNPVGIVTRLYIYPLKSGHEIELETAVCTELGVMIPPFGNLHQFRDRSFLIYNEADKKFETARTSSQLVHIKITAIDENHVTLNAPNMPILTLKIPNAVENRTDMITQHFGEKIPTIDCGDEAAKWISQYLKNAESGFRIGYNDGARRRNIDFTHQEYKKAYPRLRSSGMGLYSDFTSYLLVNQFTVNDLNAKMQDAQVTHRNFRPNILIEGAPPYAEDNWVWVKIGDVVLYEVKPCTRCVLTTVNPETGIKSAVNEPLRTLRKYRMLKDVKT</sequence>
<dbReference type="PANTHER" id="PTHR14237:SF19">
    <property type="entry name" value="MITOCHONDRIAL AMIDOXIME REDUCING COMPONENT 1"/>
    <property type="match status" value="1"/>
</dbReference>
<protein>
    <recommendedName>
        <fullName evidence="2">MOSC domain-containing protein</fullName>
    </recommendedName>
</protein>
<proteinExistence type="predicted"/>
<keyword evidence="1" id="KW-0812">Transmembrane</keyword>
<dbReference type="Pfam" id="PF03476">
    <property type="entry name" value="MOSC_N"/>
    <property type="match status" value="1"/>
</dbReference>
<keyword evidence="1" id="KW-0472">Membrane</keyword>
<dbReference type="Proteomes" id="UP001353858">
    <property type="component" value="Unassembled WGS sequence"/>
</dbReference>
<feature type="transmembrane region" description="Helical" evidence="1">
    <location>
        <begin position="12"/>
        <end position="30"/>
    </location>
</feature>
<gene>
    <name evidence="3" type="ORF">RN001_004007</name>
</gene>
<evidence type="ECO:0000256" key="1">
    <source>
        <dbReference type="SAM" id="Phobius"/>
    </source>
</evidence>
<evidence type="ECO:0000313" key="3">
    <source>
        <dbReference type="EMBL" id="KAK4887736.1"/>
    </source>
</evidence>
<dbReference type="GO" id="GO:0030151">
    <property type="term" value="F:molybdenum ion binding"/>
    <property type="evidence" value="ECO:0007669"/>
    <property type="project" value="InterPro"/>
</dbReference>
<accession>A0AAN7PRR4</accession>
<evidence type="ECO:0000259" key="2">
    <source>
        <dbReference type="PROSITE" id="PS51340"/>
    </source>
</evidence>
<dbReference type="InterPro" id="IPR005302">
    <property type="entry name" value="MoCF_Sase_C"/>
</dbReference>
<reference evidence="4" key="1">
    <citation type="submission" date="2023-01" db="EMBL/GenBank/DDBJ databases">
        <title>Key to firefly adult light organ development and bioluminescence: homeobox transcription factors regulate luciferase expression and transportation to peroxisome.</title>
        <authorList>
            <person name="Fu X."/>
        </authorList>
    </citation>
    <scope>NUCLEOTIDE SEQUENCE [LARGE SCALE GENOMIC DNA]</scope>
</reference>
<dbReference type="SUPFAM" id="SSF50800">
    <property type="entry name" value="PK beta-barrel domain-like"/>
    <property type="match status" value="1"/>
</dbReference>
<dbReference type="EMBL" id="JARPUR010000001">
    <property type="protein sequence ID" value="KAK4887736.1"/>
    <property type="molecule type" value="Genomic_DNA"/>
</dbReference>
<organism evidence="3 4">
    <name type="scientific">Aquatica leii</name>
    <dbReference type="NCBI Taxonomy" id="1421715"/>
    <lineage>
        <taxon>Eukaryota</taxon>
        <taxon>Metazoa</taxon>
        <taxon>Ecdysozoa</taxon>
        <taxon>Arthropoda</taxon>
        <taxon>Hexapoda</taxon>
        <taxon>Insecta</taxon>
        <taxon>Pterygota</taxon>
        <taxon>Neoptera</taxon>
        <taxon>Endopterygota</taxon>
        <taxon>Coleoptera</taxon>
        <taxon>Polyphaga</taxon>
        <taxon>Elateriformia</taxon>
        <taxon>Elateroidea</taxon>
        <taxon>Lampyridae</taxon>
        <taxon>Luciolinae</taxon>
        <taxon>Aquatica</taxon>
    </lineage>
</organism>
<dbReference type="AlphaFoldDB" id="A0AAN7PRR4"/>
<dbReference type="PROSITE" id="PS51340">
    <property type="entry name" value="MOSC"/>
    <property type="match status" value="1"/>
</dbReference>
<dbReference type="PANTHER" id="PTHR14237">
    <property type="entry name" value="MOLYBDOPTERIN COFACTOR SULFURASE MOSC"/>
    <property type="match status" value="1"/>
</dbReference>
<dbReference type="GO" id="GO:0030170">
    <property type="term" value="F:pyridoxal phosphate binding"/>
    <property type="evidence" value="ECO:0007669"/>
    <property type="project" value="InterPro"/>
</dbReference>
<name>A0AAN7PRR4_9COLE</name>
<comment type="caution">
    <text evidence="3">The sequence shown here is derived from an EMBL/GenBank/DDBJ whole genome shotgun (WGS) entry which is preliminary data.</text>
</comment>
<dbReference type="SUPFAM" id="SSF141673">
    <property type="entry name" value="MOSC N-terminal domain-like"/>
    <property type="match status" value="1"/>
</dbReference>
<dbReference type="InterPro" id="IPR005303">
    <property type="entry name" value="MOCOS_middle"/>
</dbReference>
<evidence type="ECO:0000313" key="4">
    <source>
        <dbReference type="Proteomes" id="UP001353858"/>
    </source>
</evidence>